<dbReference type="Proteomes" id="UP000027361">
    <property type="component" value="Unassembled WGS sequence"/>
</dbReference>
<dbReference type="InParanoid" id="A0A066W3V4"/>
<reference evidence="2 3" key="1">
    <citation type="submission" date="2014-05" db="EMBL/GenBank/DDBJ databases">
        <title>Draft genome sequence of a rare smut relative, Tilletiaria anomala UBC 951.</title>
        <authorList>
            <consortium name="DOE Joint Genome Institute"/>
            <person name="Toome M."/>
            <person name="Kuo A."/>
            <person name="Henrissat B."/>
            <person name="Lipzen A."/>
            <person name="Tritt A."/>
            <person name="Yoshinaga Y."/>
            <person name="Zane M."/>
            <person name="Barry K."/>
            <person name="Grigoriev I.V."/>
            <person name="Spatafora J.W."/>
            <person name="Aimea M.C."/>
        </authorList>
    </citation>
    <scope>NUCLEOTIDE SEQUENCE [LARGE SCALE GENOMIC DNA]</scope>
    <source>
        <strain evidence="2 3">UBC 951</strain>
    </source>
</reference>
<evidence type="ECO:0000313" key="3">
    <source>
        <dbReference type="Proteomes" id="UP000027361"/>
    </source>
</evidence>
<feature type="region of interest" description="Disordered" evidence="1">
    <location>
        <begin position="112"/>
        <end position="143"/>
    </location>
</feature>
<evidence type="ECO:0000256" key="1">
    <source>
        <dbReference type="SAM" id="MobiDB-lite"/>
    </source>
</evidence>
<sequence>MQVAEAQFWALVSYVAGISETCWAIASLHIFAHLGTVLLVSSLHNVIWQTCAFGKCNQCRCMIIGRNLLSACTHHPQAERLQGVSHSLGWYCTLMTTHIFLRPAMWRIAPDEKKTAQEERQQHAANTGQSAGSRVGEEAEEQGTMNEDWFKRLSIAVTNGINDGPNPLPIITAVRQERP</sequence>
<feature type="compositionally biased region" description="Polar residues" evidence="1">
    <location>
        <begin position="123"/>
        <end position="132"/>
    </location>
</feature>
<evidence type="ECO:0000313" key="2">
    <source>
        <dbReference type="EMBL" id="KDN45764.1"/>
    </source>
</evidence>
<dbReference type="EMBL" id="JMSN01000040">
    <property type="protein sequence ID" value="KDN45764.1"/>
    <property type="molecule type" value="Genomic_DNA"/>
</dbReference>
<feature type="region of interest" description="Disordered" evidence="1">
    <location>
        <begin position="158"/>
        <end position="179"/>
    </location>
</feature>
<proteinExistence type="predicted"/>
<feature type="compositionally biased region" description="Basic and acidic residues" evidence="1">
    <location>
        <begin position="112"/>
        <end position="122"/>
    </location>
</feature>
<organism evidence="2 3">
    <name type="scientific">Tilletiaria anomala (strain ATCC 24038 / CBS 436.72 / UBC 951)</name>
    <dbReference type="NCBI Taxonomy" id="1037660"/>
    <lineage>
        <taxon>Eukaryota</taxon>
        <taxon>Fungi</taxon>
        <taxon>Dikarya</taxon>
        <taxon>Basidiomycota</taxon>
        <taxon>Ustilaginomycotina</taxon>
        <taxon>Exobasidiomycetes</taxon>
        <taxon>Georgefischeriales</taxon>
        <taxon>Tilletiariaceae</taxon>
        <taxon>Tilletiaria</taxon>
    </lineage>
</organism>
<accession>A0A066W3V4</accession>
<comment type="caution">
    <text evidence="2">The sequence shown here is derived from an EMBL/GenBank/DDBJ whole genome shotgun (WGS) entry which is preliminary data.</text>
</comment>
<name>A0A066W3V4_TILAU</name>
<gene>
    <name evidence="2" type="ORF">K437DRAFT_119409</name>
</gene>
<dbReference type="HOGENOM" id="CLU_1504482_0_0_1"/>
<keyword evidence="3" id="KW-1185">Reference proteome</keyword>
<dbReference type="OrthoDB" id="4084751at2759"/>
<dbReference type="AlphaFoldDB" id="A0A066W3V4"/>
<protein>
    <submittedName>
        <fullName evidence="2">Uncharacterized protein</fullName>
    </submittedName>
</protein>
<dbReference type="RefSeq" id="XP_013243301.1">
    <property type="nucleotide sequence ID" value="XM_013387847.1"/>
</dbReference>
<dbReference type="GeneID" id="25261365"/>